<dbReference type="Pfam" id="PF07715">
    <property type="entry name" value="Plug"/>
    <property type="match status" value="1"/>
</dbReference>
<keyword evidence="5 14" id="KW-0732">Signal</keyword>
<keyword evidence="8 10" id="KW-0472">Membrane</keyword>
<name>A0ABX3KA38_9GAMM</name>
<dbReference type="SUPFAM" id="SSF56935">
    <property type="entry name" value="Porins"/>
    <property type="match status" value="1"/>
</dbReference>
<evidence type="ECO:0000256" key="3">
    <source>
        <dbReference type="ARBA" id="ARBA00022452"/>
    </source>
</evidence>
<dbReference type="EMBL" id="MUFC01000019">
    <property type="protein sequence ID" value="OOE85783.1"/>
    <property type="molecule type" value="Genomic_DNA"/>
</dbReference>
<feature type="region of interest" description="Disordered" evidence="13">
    <location>
        <begin position="108"/>
        <end position="127"/>
    </location>
</feature>
<dbReference type="NCBIfam" id="NF010010">
    <property type="entry name" value="PRK13483.1"/>
    <property type="match status" value="1"/>
</dbReference>
<feature type="chain" id="PRO_5047347905" evidence="14">
    <location>
        <begin position="25"/>
        <end position="659"/>
    </location>
</feature>
<evidence type="ECO:0000256" key="9">
    <source>
        <dbReference type="ARBA" id="ARBA00023237"/>
    </source>
</evidence>
<evidence type="ECO:0000313" key="18">
    <source>
        <dbReference type="Proteomes" id="UP000188627"/>
    </source>
</evidence>
<keyword evidence="18" id="KW-1185">Reference proteome</keyword>
<evidence type="ECO:0000256" key="10">
    <source>
        <dbReference type="PROSITE-ProRule" id="PRU01360"/>
    </source>
</evidence>
<dbReference type="PANTHER" id="PTHR30069">
    <property type="entry name" value="TONB-DEPENDENT OUTER MEMBRANE RECEPTOR"/>
    <property type="match status" value="1"/>
</dbReference>
<dbReference type="Proteomes" id="UP000188627">
    <property type="component" value="Unassembled WGS sequence"/>
</dbReference>
<evidence type="ECO:0000256" key="5">
    <source>
        <dbReference type="ARBA" id="ARBA00022729"/>
    </source>
</evidence>
<dbReference type="PROSITE" id="PS01156">
    <property type="entry name" value="TONB_DEPENDENT_REC_2"/>
    <property type="match status" value="1"/>
</dbReference>
<evidence type="ECO:0000256" key="2">
    <source>
        <dbReference type="ARBA" id="ARBA00022448"/>
    </source>
</evidence>
<keyword evidence="9 10" id="KW-0998">Cell outer membrane</keyword>
<keyword evidence="7 12" id="KW-0798">TonB box</keyword>
<dbReference type="Pfam" id="PF00593">
    <property type="entry name" value="TonB_dep_Rec_b-barrel"/>
    <property type="match status" value="1"/>
</dbReference>
<dbReference type="Gene3D" id="2.170.130.10">
    <property type="entry name" value="TonB-dependent receptor, plug domain"/>
    <property type="match status" value="1"/>
</dbReference>
<evidence type="ECO:0000256" key="11">
    <source>
        <dbReference type="PROSITE-ProRule" id="PRU10144"/>
    </source>
</evidence>
<dbReference type="InterPro" id="IPR037066">
    <property type="entry name" value="Plug_dom_sf"/>
</dbReference>
<dbReference type="PANTHER" id="PTHR30069:SF53">
    <property type="entry name" value="COLICIN I RECEPTOR-RELATED"/>
    <property type="match status" value="1"/>
</dbReference>
<comment type="similarity">
    <text evidence="10 12">Belongs to the TonB-dependent receptor family.</text>
</comment>
<evidence type="ECO:0000256" key="7">
    <source>
        <dbReference type="ARBA" id="ARBA00023077"/>
    </source>
</evidence>
<proteinExistence type="inferred from homology"/>
<dbReference type="PROSITE" id="PS52016">
    <property type="entry name" value="TONB_DEPENDENT_REC_3"/>
    <property type="match status" value="1"/>
</dbReference>
<comment type="caution">
    <text evidence="17">The sequence shown here is derived from an EMBL/GenBank/DDBJ whole genome shotgun (WGS) entry which is preliminary data.</text>
</comment>
<dbReference type="InterPro" id="IPR039426">
    <property type="entry name" value="TonB-dep_rcpt-like"/>
</dbReference>
<accession>A0ABX3KA38</accession>
<dbReference type="InterPro" id="IPR000531">
    <property type="entry name" value="Beta-barrel_TonB"/>
</dbReference>
<evidence type="ECO:0000313" key="17">
    <source>
        <dbReference type="EMBL" id="OOE85783.1"/>
    </source>
</evidence>
<feature type="signal peptide" evidence="14">
    <location>
        <begin position="1"/>
        <end position="24"/>
    </location>
</feature>
<reference evidence="18" key="1">
    <citation type="submission" date="2017-01" db="EMBL/GenBank/DDBJ databases">
        <title>Draft genome of the species Salinivibrio sharmensis.</title>
        <authorList>
            <person name="Lopez-Hermoso C."/>
            <person name="De La Haba R."/>
            <person name="Sanchez-Porro C."/>
            <person name="Ventosa A."/>
        </authorList>
    </citation>
    <scope>NUCLEOTIDE SEQUENCE [LARGE SCALE GENOMIC DNA]</scope>
    <source>
        <strain evidence="18">CBH463</strain>
    </source>
</reference>
<keyword evidence="6" id="KW-0406">Ion transport</keyword>
<evidence type="ECO:0000259" key="16">
    <source>
        <dbReference type="Pfam" id="PF07715"/>
    </source>
</evidence>
<organism evidence="17 18">
    <name type="scientific">Salinivibrio sharmensis</name>
    <dbReference type="NCBI Taxonomy" id="390883"/>
    <lineage>
        <taxon>Bacteria</taxon>
        <taxon>Pseudomonadati</taxon>
        <taxon>Pseudomonadota</taxon>
        <taxon>Gammaproteobacteria</taxon>
        <taxon>Vibrionales</taxon>
        <taxon>Vibrionaceae</taxon>
        <taxon>Salinivibrio</taxon>
    </lineage>
</organism>
<gene>
    <name evidence="17" type="ORF">BZG74_13640</name>
</gene>
<evidence type="ECO:0000256" key="1">
    <source>
        <dbReference type="ARBA" id="ARBA00004571"/>
    </source>
</evidence>
<dbReference type="InterPro" id="IPR012910">
    <property type="entry name" value="Plug_dom"/>
</dbReference>
<sequence>MSSCLRPVVIGMVLAGMPVAASHAAEAGDQNTETMVITASGFEQATAKAPASISVISRDQLEDRYYRDVTDALKRIPGVVLTGGGDTQDISIRGMGSKYTLMLVDGKRMTSRETRPNSDGPGIEQGWLPPLQAIERIEVIRGPMSTLYGSDAIGGVINIITRREQHEWHGNVQLSTLLQEKRASGDEQSANFYLSGALSDKLGMTVSGQNVQRQEDDILSGYEDKSLRSLSTSLTYDASDYQQWTLDLGASSQERNGHIGKTVPTDDSQCRRKKCENSNNEYRRQSIALGHEGHWTWGWSDSHLQYEQSRNKSREMTIKNTEFKTRLIRDFDTHTLTVGGSVNKAKLEDFTSNKASSQTEIDNTQAALFVEDEWRVIEPFSLTLGLRVDHDENYDYHASPRVYGVYQLNSNWVVKGGVATGFRSPQLREIAPNWAQVSRGGNIYGNPDLEPETSVNSEVSINYQGDTGVSGSLTAFHNDFEDKITRVTCPASTCPPTVYIDKGVTKTKLSTTRINVDEAVTQGIEASLFVPVTETVDVSASYTYTDSEQKTGEYKGQPLTQIPQQLAYGEVNWQATERLRPWVSATYRGEEMDPVTGPSSRSNIEPSYTLVDAGMNYQLSDAIELQGAVYNLLDKTREYEDYGYISDERRYWFGLNVSF</sequence>
<dbReference type="RefSeq" id="WP_077773097.1">
    <property type="nucleotide sequence ID" value="NZ_MUFC01000019.1"/>
</dbReference>
<dbReference type="CDD" id="cd01347">
    <property type="entry name" value="ligand_gated_channel"/>
    <property type="match status" value="1"/>
</dbReference>
<evidence type="ECO:0000256" key="6">
    <source>
        <dbReference type="ARBA" id="ARBA00023065"/>
    </source>
</evidence>
<evidence type="ECO:0000259" key="15">
    <source>
        <dbReference type="Pfam" id="PF00593"/>
    </source>
</evidence>
<feature type="short sequence motif" description="TonB C-terminal box" evidence="11">
    <location>
        <begin position="642"/>
        <end position="659"/>
    </location>
</feature>
<keyword evidence="3 10" id="KW-1134">Transmembrane beta strand</keyword>
<evidence type="ECO:0000256" key="8">
    <source>
        <dbReference type="ARBA" id="ARBA00023136"/>
    </source>
</evidence>
<protein>
    <submittedName>
        <fullName evidence="17">Ligand-gated channel protein</fullName>
    </submittedName>
</protein>
<dbReference type="InterPro" id="IPR036942">
    <property type="entry name" value="Beta-barrel_TonB_sf"/>
</dbReference>
<feature type="domain" description="TonB-dependent receptor-like beta-barrel" evidence="15">
    <location>
        <begin position="200"/>
        <end position="632"/>
    </location>
</feature>
<evidence type="ECO:0000256" key="12">
    <source>
        <dbReference type="RuleBase" id="RU003357"/>
    </source>
</evidence>
<evidence type="ECO:0000256" key="13">
    <source>
        <dbReference type="SAM" id="MobiDB-lite"/>
    </source>
</evidence>
<dbReference type="InterPro" id="IPR010917">
    <property type="entry name" value="TonB_rcpt_CS"/>
</dbReference>
<comment type="subcellular location">
    <subcellularLocation>
        <location evidence="1 10">Cell outer membrane</location>
        <topology evidence="1 10">Multi-pass membrane protein</topology>
    </subcellularLocation>
</comment>
<keyword evidence="4 10" id="KW-0812">Transmembrane</keyword>
<feature type="domain" description="TonB-dependent receptor plug" evidence="16">
    <location>
        <begin position="47"/>
        <end position="156"/>
    </location>
</feature>
<evidence type="ECO:0000256" key="14">
    <source>
        <dbReference type="SAM" id="SignalP"/>
    </source>
</evidence>
<keyword evidence="2 10" id="KW-0813">Transport</keyword>
<evidence type="ECO:0000256" key="4">
    <source>
        <dbReference type="ARBA" id="ARBA00022692"/>
    </source>
</evidence>
<dbReference type="Gene3D" id="2.40.170.20">
    <property type="entry name" value="TonB-dependent receptor, beta-barrel domain"/>
    <property type="match status" value="1"/>
</dbReference>